<feature type="region of interest" description="Disordered" evidence="1">
    <location>
        <begin position="42"/>
        <end position="87"/>
    </location>
</feature>
<sequence>MNCHALAAVADKTCHHEERIMKLHYLLLAALPCLPLSVSAAPSSEESITAPETHNRELNVGDKAPDQYKRDDQTVKDWKAKGLPEPEKESHWVRMGKHYVLVQITNGVVLAIQPAS</sequence>
<dbReference type="EMBL" id="CP003588">
    <property type="protein sequence ID" value="AFK71632.1"/>
    <property type="molecule type" value="Genomic_DNA"/>
</dbReference>
<reference evidence="2 3" key="1">
    <citation type="journal article" date="2012" name="J. Bacteriol.">
        <title>Complete Genome Sequence of the Naphthalene-Degrading Pseudomonas putida Strain ND6.</title>
        <authorList>
            <person name="Li S."/>
            <person name="Zhao H."/>
            <person name="Li Y."/>
            <person name="Niu S."/>
            <person name="Cai B."/>
        </authorList>
    </citation>
    <scope>NUCLEOTIDE SEQUENCE [LARGE SCALE GENOMIC DNA]</scope>
    <source>
        <strain evidence="2 3">ND6</strain>
    </source>
</reference>
<feature type="compositionally biased region" description="Basic and acidic residues" evidence="1">
    <location>
        <begin position="53"/>
        <end position="87"/>
    </location>
</feature>
<name>I3V1L1_PSEPU</name>
<dbReference type="Gene3D" id="3.10.450.160">
    <property type="entry name" value="inner membrane protein cigr"/>
    <property type="match status" value="1"/>
</dbReference>
<organism evidence="2 3">
    <name type="scientific">Pseudomonas putida ND6</name>
    <dbReference type="NCBI Taxonomy" id="231023"/>
    <lineage>
        <taxon>Bacteria</taxon>
        <taxon>Pseudomonadati</taxon>
        <taxon>Pseudomonadota</taxon>
        <taxon>Gammaproteobacteria</taxon>
        <taxon>Pseudomonadales</taxon>
        <taxon>Pseudomonadaceae</taxon>
        <taxon>Pseudomonas</taxon>
    </lineage>
</organism>
<dbReference type="Pfam" id="PF11776">
    <property type="entry name" value="RcnB"/>
    <property type="match status" value="1"/>
</dbReference>
<accession>I3V1L1</accession>
<evidence type="ECO:0008006" key="4">
    <source>
        <dbReference type="Google" id="ProtNLM"/>
    </source>
</evidence>
<protein>
    <recommendedName>
        <fullName evidence="4">Lipoprotein</fullName>
    </recommendedName>
</protein>
<dbReference type="Proteomes" id="UP000005268">
    <property type="component" value="Chromosome"/>
</dbReference>
<evidence type="ECO:0000256" key="1">
    <source>
        <dbReference type="SAM" id="MobiDB-lite"/>
    </source>
</evidence>
<evidence type="ECO:0000313" key="2">
    <source>
        <dbReference type="EMBL" id="AFK71632.1"/>
    </source>
</evidence>
<dbReference type="AlphaFoldDB" id="I3V1L1"/>
<gene>
    <name evidence="2" type="ORF">YSA_08998</name>
</gene>
<evidence type="ECO:0000313" key="3">
    <source>
        <dbReference type="Proteomes" id="UP000005268"/>
    </source>
</evidence>
<proteinExistence type="predicted"/>
<dbReference type="PATRIC" id="fig|231023.4.peg.4317"/>
<dbReference type="HOGENOM" id="CLU_179315_0_0_6"/>
<dbReference type="KEGG" id="ppi:YSA_08998"/>
<dbReference type="InterPro" id="IPR024572">
    <property type="entry name" value="RcnB"/>
</dbReference>